<evidence type="ECO:0000313" key="12">
    <source>
        <dbReference type="EMBL" id="VDO09485.1"/>
    </source>
</evidence>
<dbReference type="InterPro" id="IPR036236">
    <property type="entry name" value="Znf_C2H2_sf"/>
</dbReference>
<dbReference type="Proteomes" id="UP000278807">
    <property type="component" value="Unassembled WGS sequence"/>
</dbReference>
<dbReference type="GO" id="GO:0008270">
    <property type="term" value="F:zinc ion binding"/>
    <property type="evidence" value="ECO:0007669"/>
    <property type="project" value="UniProtKB-KW"/>
</dbReference>
<keyword evidence="13" id="KW-1185">Reference proteome</keyword>
<evidence type="ECO:0000256" key="1">
    <source>
        <dbReference type="ARBA" id="ARBA00004123"/>
    </source>
</evidence>
<evidence type="ECO:0000256" key="2">
    <source>
        <dbReference type="ARBA" id="ARBA00022723"/>
    </source>
</evidence>
<dbReference type="PANTHER" id="PTHR24393">
    <property type="entry name" value="ZINC FINGER PROTEIN"/>
    <property type="match status" value="1"/>
</dbReference>
<dbReference type="InterPro" id="IPR013087">
    <property type="entry name" value="Znf_C2H2_type"/>
</dbReference>
<feature type="compositionally biased region" description="Basic and acidic residues" evidence="10">
    <location>
        <begin position="456"/>
        <end position="466"/>
    </location>
</feature>
<evidence type="ECO:0000313" key="14">
    <source>
        <dbReference type="WBParaSite" id="HNAJ_0001108601-mRNA-1"/>
    </source>
</evidence>
<feature type="domain" description="C2H2-type" evidence="11">
    <location>
        <begin position="172"/>
        <end position="200"/>
    </location>
</feature>
<dbReference type="GO" id="GO:0001228">
    <property type="term" value="F:DNA-binding transcription activator activity, RNA polymerase II-specific"/>
    <property type="evidence" value="ECO:0007669"/>
    <property type="project" value="TreeGrafter"/>
</dbReference>
<keyword evidence="4 9" id="KW-0863">Zinc-finger</keyword>
<keyword evidence="6" id="KW-0805">Transcription regulation</keyword>
<keyword evidence="7" id="KW-0804">Transcription</keyword>
<protein>
    <submittedName>
        <fullName evidence="14">Zinc finger protein</fullName>
    </submittedName>
</protein>
<feature type="domain" description="C2H2-type" evidence="11">
    <location>
        <begin position="267"/>
        <end position="296"/>
    </location>
</feature>
<keyword evidence="5" id="KW-0862">Zinc</keyword>
<evidence type="ECO:0000313" key="13">
    <source>
        <dbReference type="Proteomes" id="UP000278807"/>
    </source>
</evidence>
<dbReference type="GO" id="GO:0005634">
    <property type="term" value="C:nucleus"/>
    <property type="evidence" value="ECO:0007669"/>
    <property type="project" value="UniProtKB-SubCell"/>
</dbReference>
<dbReference type="FunFam" id="3.30.160.60:FF:001289">
    <property type="entry name" value="Zinc finger protein 574"/>
    <property type="match status" value="1"/>
</dbReference>
<feature type="domain" description="C2H2-type" evidence="11">
    <location>
        <begin position="339"/>
        <end position="366"/>
    </location>
</feature>
<keyword evidence="3" id="KW-0677">Repeat</keyword>
<evidence type="ECO:0000256" key="8">
    <source>
        <dbReference type="ARBA" id="ARBA00023242"/>
    </source>
</evidence>
<feature type="domain" description="C2H2-type" evidence="11">
    <location>
        <begin position="144"/>
        <end position="167"/>
    </location>
</feature>
<dbReference type="AlphaFoldDB" id="A0A0R3TTN3"/>
<sequence length="701" mass="79064">MNDQAMNEETTSVIMNPDGTYTAIPYGATADNGQVYLSLNDLGIQNDGDEIMVIAADDNIDVATLENLIASGAVTTVTGENGTEYVQIGDQGLIDGTQLFEVASDQMQFYDPTTKTYYGVPNMVSGAAGPFVNLSNAQPGGITYKCPSCPALYSNANAFTKHMREKHFVKVYTCRQCDEFFETLSQLFLHARRSHVDPKKPKRNPANYKFHCDQCSYMTNNGGTMEHHKRAHTGEKPFVCDVCNKRFAQKANMKTHRNRHIYRDKIFRCETCNKAFSSYDIYLAHLRTREHELREHFAMMASSQLHLECLGCSLSFDSIYNLNKHTRGCRIVRSLQTKFRCLPCNAYVSDVSALKAHVKAHEGSQIISCPVCGERGFPGFNQLNHHITRAHALKVNRRHVCRYCESTFEQKKDLDAHIRSMHAEERNARQSRGAVGRLKCRYEPCEFTTNSIMLLDRHHDQHRRQEEDGEDGMSLPPARYAPSTKRRRYRGSKFDTLYGEDEEQEFIEGEEYEVGDGGEMASVSDGTVVKPANRSELAEESMEDEEALRPYVGKKGEPSSSRRSMHTPSISRHHLAHQTASAPASRRATRARRLPAWYKDYDTEFIGGGDESPPHVPDYPTRRYTPTVPRANEIEQLTTALEVPSTALNTNAAGDAPVEEQVTIPTEEWNVVVYDDEEPITNEPQQVVVEIHQQEHPGATS</sequence>
<gene>
    <name evidence="12" type="ORF">HNAJ_LOCUS11076</name>
</gene>
<keyword evidence="2" id="KW-0479">Metal-binding</keyword>
<reference evidence="12 13" key="2">
    <citation type="submission" date="2018-11" db="EMBL/GenBank/DDBJ databases">
        <authorList>
            <consortium name="Pathogen Informatics"/>
        </authorList>
    </citation>
    <scope>NUCLEOTIDE SEQUENCE [LARGE SCALE GENOMIC DNA]</scope>
</reference>
<evidence type="ECO:0000256" key="5">
    <source>
        <dbReference type="ARBA" id="ARBA00022833"/>
    </source>
</evidence>
<name>A0A0R3TTN3_RODNA</name>
<feature type="compositionally biased region" description="Polar residues" evidence="10">
    <location>
        <begin position="558"/>
        <end position="570"/>
    </location>
</feature>
<accession>A0A0R3TTN3</accession>
<evidence type="ECO:0000256" key="6">
    <source>
        <dbReference type="ARBA" id="ARBA00023015"/>
    </source>
</evidence>
<feature type="domain" description="C2H2-type" evidence="11">
    <location>
        <begin position="399"/>
        <end position="427"/>
    </location>
</feature>
<dbReference type="STRING" id="102285.A0A0R3TTN3"/>
<evidence type="ECO:0000256" key="9">
    <source>
        <dbReference type="PROSITE-ProRule" id="PRU00042"/>
    </source>
</evidence>
<feature type="domain" description="C2H2-type" evidence="11">
    <location>
        <begin position="210"/>
        <end position="237"/>
    </location>
</feature>
<dbReference type="SMART" id="SM00355">
    <property type="entry name" value="ZnF_C2H2"/>
    <property type="match status" value="10"/>
</dbReference>
<feature type="region of interest" description="Disordered" evidence="10">
    <location>
        <begin position="534"/>
        <end position="589"/>
    </location>
</feature>
<dbReference type="SUPFAM" id="SSF57667">
    <property type="entry name" value="beta-beta-alpha zinc fingers"/>
    <property type="match status" value="2"/>
</dbReference>
<dbReference type="GO" id="GO:0000978">
    <property type="term" value="F:RNA polymerase II cis-regulatory region sequence-specific DNA binding"/>
    <property type="evidence" value="ECO:0007669"/>
    <property type="project" value="TreeGrafter"/>
</dbReference>
<dbReference type="OrthoDB" id="40579at2759"/>
<reference evidence="14" key="1">
    <citation type="submission" date="2017-02" db="UniProtKB">
        <authorList>
            <consortium name="WormBaseParasite"/>
        </authorList>
    </citation>
    <scope>IDENTIFICATION</scope>
</reference>
<evidence type="ECO:0000256" key="7">
    <source>
        <dbReference type="ARBA" id="ARBA00023163"/>
    </source>
</evidence>
<keyword evidence="8" id="KW-0539">Nucleus</keyword>
<comment type="subcellular location">
    <subcellularLocation>
        <location evidence="1">Nucleus</location>
    </subcellularLocation>
</comment>
<dbReference type="PROSITE" id="PS50157">
    <property type="entry name" value="ZINC_FINGER_C2H2_2"/>
    <property type="match status" value="7"/>
</dbReference>
<dbReference type="PROSITE" id="PS00028">
    <property type="entry name" value="ZINC_FINGER_C2H2_1"/>
    <property type="match status" value="6"/>
</dbReference>
<dbReference type="Pfam" id="PF00096">
    <property type="entry name" value="zf-C2H2"/>
    <property type="match status" value="2"/>
</dbReference>
<proteinExistence type="predicted"/>
<dbReference type="Gene3D" id="3.30.160.60">
    <property type="entry name" value="Classic Zinc Finger"/>
    <property type="match status" value="6"/>
</dbReference>
<dbReference type="PANTHER" id="PTHR24393:SF34">
    <property type="entry name" value="PR_SET DOMAIN 13"/>
    <property type="match status" value="1"/>
</dbReference>
<evidence type="ECO:0000256" key="10">
    <source>
        <dbReference type="SAM" id="MobiDB-lite"/>
    </source>
</evidence>
<dbReference type="WBParaSite" id="HNAJ_0001108601-mRNA-1">
    <property type="protein sequence ID" value="HNAJ_0001108601-mRNA-1"/>
    <property type="gene ID" value="HNAJ_0001108601"/>
</dbReference>
<feature type="domain" description="C2H2-type" evidence="11">
    <location>
        <begin position="238"/>
        <end position="265"/>
    </location>
</feature>
<feature type="region of interest" description="Disordered" evidence="10">
    <location>
        <begin position="456"/>
        <end position="487"/>
    </location>
</feature>
<dbReference type="EMBL" id="UZAE01013362">
    <property type="protein sequence ID" value="VDO09485.1"/>
    <property type="molecule type" value="Genomic_DNA"/>
</dbReference>
<evidence type="ECO:0000259" key="11">
    <source>
        <dbReference type="PROSITE" id="PS50157"/>
    </source>
</evidence>
<evidence type="ECO:0000256" key="4">
    <source>
        <dbReference type="ARBA" id="ARBA00022771"/>
    </source>
</evidence>
<organism evidence="14">
    <name type="scientific">Rodentolepis nana</name>
    <name type="common">Dwarf tapeworm</name>
    <name type="synonym">Hymenolepis nana</name>
    <dbReference type="NCBI Taxonomy" id="102285"/>
    <lineage>
        <taxon>Eukaryota</taxon>
        <taxon>Metazoa</taxon>
        <taxon>Spiralia</taxon>
        <taxon>Lophotrochozoa</taxon>
        <taxon>Platyhelminthes</taxon>
        <taxon>Cestoda</taxon>
        <taxon>Eucestoda</taxon>
        <taxon>Cyclophyllidea</taxon>
        <taxon>Hymenolepididae</taxon>
        <taxon>Rodentolepis</taxon>
    </lineage>
</organism>
<evidence type="ECO:0000256" key="3">
    <source>
        <dbReference type="ARBA" id="ARBA00022737"/>
    </source>
</evidence>